<evidence type="ECO:0000313" key="4">
    <source>
        <dbReference type="Proteomes" id="UP000009881"/>
    </source>
</evidence>
<name>K9H6F8_9PROT</name>
<comment type="caution">
    <text evidence="3">The sequence shown here is derived from an EMBL/GenBank/DDBJ whole genome shotgun (WGS) entry which is preliminary data.</text>
</comment>
<gene>
    <name evidence="3" type="ORF">C882_2708</name>
</gene>
<dbReference type="RefSeq" id="WP_009539117.1">
    <property type="nucleotide sequence ID" value="NZ_ANHY01000003.1"/>
</dbReference>
<feature type="compositionally biased region" description="Low complexity" evidence="1">
    <location>
        <begin position="143"/>
        <end position="152"/>
    </location>
</feature>
<dbReference type="EMBL" id="ANHY01000003">
    <property type="protein sequence ID" value="EKV32629.1"/>
    <property type="molecule type" value="Genomic_DNA"/>
</dbReference>
<organism evidence="3 4">
    <name type="scientific">Caenispirillum salinarum AK4</name>
    <dbReference type="NCBI Taxonomy" id="1238182"/>
    <lineage>
        <taxon>Bacteria</taxon>
        <taxon>Pseudomonadati</taxon>
        <taxon>Pseudomonadota</taxon>
        <taxon>Alphaproteobacteria</taxon>
        <taxon>Rhodospirillales</taxon>
        <taxon>Novispirillaceae</taxon>
        <taxon>Caenispirillum</taxon>
    </lineage>
</organism>
<keyword evidence="2" id="KW-0732">Signal</keyword>
<evidence type="ECO:0008006" key="5">
    <source>
        <dbReference type="Google" id="ProtNLM"/>
    </source>
</evidence>
<dbReference type="OrthoDB" id="7595935at2"/>
<evidence type="ECO:0000256" key="1">
    <source>
        <dbReference type="SAM" id="MobiDB-lite"/>
    </source>
</evidence>
<feature type="signal peptide" evidence="2">
    <location>
        <begin position="1"/>
        <end position="29"/>
    </location>
</feature>
<reference evidence="3 4" key="1">
    <citation type="journal article" date="2013" name="Genome Announc.">
        <title>Draft Genome Sequence of an Alphaproteobacterium, Caenispirillum salinarum AK4(T), Isolated from a Solar Saltern.</title>
        <authorList>
            <person name="Khatri I."/>
            <person name="Singh A."/>
            <person name="Korpole S."/>
            <person name="Pinnaka A.K."/>
            <person name="Subramanian S."/>
        </authorList>
    </citation>
    <scope>NUCLEOTIDE SEQUENCE [LARGE SCALE GENOMIC DNA]</scope>
    <source>
        <strain evidence="3 4">AK4</strain>
    </source>
</reference>
<accession>K9H6F8</accession>
<evidence type="ECO:0000256" key="2">
    <source>
        <dbReference type="SAM" id="SignalP"/>
    </source>
</evidence>
<feature type="region of interest" description="Disordered" evidence="1">
    <location>
        <begin position="117"/>
        <end position="166"/>
    </location>
</feature>
<dbReference type="STRING" id="1238182.C882_2708"/>
<protein>
    <recommendedName>
        <fullName evidence="5">Secreted protein</fullName>
    </recommendedName>
</protein>
<feature type="chain" id="PRO_5003931394" description="Secreted protein" evidence="2">
    <location>
        <begin position="30"/>
        <end position="328"/>
    </location>
</feature>
<sequence length="328" mass="33015">MTTTIMRAFRRTLALALAAGAAVPLSACAPNQEQPLIFVSRDVYGVSLDTSPSATGTVGLTLGYSAEDVSLVPVTVMNAAGDTIYPVRGCYTAAQGPGLVTCSADSWAGDMQLTEEAAAKATGGETGEDEGDARQNSGGPGPGAAATARGATHSTRPGSRNGAPRDVTLAPANRMAMSFSPGDFQTALPVRDVLVPVQGDADTESDVDGAALATADEKKQVMHDSLSVYSSFDSDVDAGGAQTLGVSLGKVFATGVAAQQLTEGQNYYLQFKGRAEYAAAVAACVTAAKDAVGGTISADVVRSCAGRPVVAANKRPGEGAASDGQNGS</sequence>
<dbReference type="Proteomes" id="UP000009881">
    <property type="component" value="Unassembled WGS sequence"/>
</dbReference>
<evidence type="ECO:0000313" key="3">
    <source>
        <dbReference type="EMBL" id="EKV32629.1"/>
    </source>
</evidence>
<proteinExistence type="predicted"/>
<keyword evidence="4" id="KW-1185">Reference proteome</keyword>
<dbReference type="AlphaFoldDB" id="K9H6F8"/>